<keyword evidence="5" id="KW-0560">Oxidoreductase</keyword>
<dbReference type="Pfam" id="PF00441">
    <property type="entry name" value="Acyl-CoA_dh_1"/>
    <property type="match status" value="1"/>
</dbReference>
<protein>
    <submittedName>
        <fullName evidence="8">Putative acyl-CoA dehydrogenase</fullName>
    </submittedName>
</protein>
<dbReference type="GO" id="GO:0050660">
    <property type="term" value="F:flavin adenine dinucleotide binding"/>
    <property type="evidence" value="ECO:0007669"/>
    <property type="project" value="InterPro"/>
</dbReference>
<evidence type="ECO:0000259" key="6">
    <source>
        <dbReference type="Pfam" id="PF00441"/>
    </source>
</evidence>
<evidence type="ECO:0000256" key="1">
    <source>
        <dbReference type="ARBA" id="ARBA00001974"/>
    </source>
</evidence>
<dbReference type="InterPro" id="IPR036250">
    <property type="entry name" value="AcylCo_DH-like_C"/>
</dbReference>
<dbReference type="PANTHER" id="PTHR43884">
    <property type="entry name" value="ACYL-COA DEHYDROGENASE"/>
    <property type="match status" value="1"/>
</dbReference>
<organism evidence="8">
    <name type="scientific">Amycolatopsis sp. SANK 60206</name>
    <dbReference type="NCBI Taxonomy" id="1642649"/>
    <lineage>
        <taxon>Bacteria</taxon>
        <taxon>Bacillati</taxon>
        <taxon>Actinomycetota</taxon>
        <taxon>Actinomycetes</taxon>
        <taxon>Pseudonocardiales</taxon>
        <taxon>Pseudonocardiaceae</taxon>
        <taxon>Amycolatopsis</taxon>
    </lineage>
</organism>
<dbReference type="Gene3D" id="1.20.140.10">
    <property type="entry name" value="Butyryl-CoA Dehydrogenase, subunit A, domain 3"/>
    <property type="match status" value="2"/>
</dbReference>
<comment type="cofactor">
    <cofactor evidence="1 5">
        <name>FAD</name>
        <dbReference type="ChEBI" id="CHEBI:57692"/>
    </cofactor>
</comment>
<dbReference type="InterPro" id="IPR046373">
    <property type="entry name" value="Acyl-CoA_Oxase/DH_mid-dom_sf"/>
</dbReference>
<keyword evidence="3 5" id="KW-0285">Flavoprotein</keyword>
<reference evidence="8" key="1">
    <citation type="journal article" date="2015" name="J. Biol. Chem.">
        <title>The biosynthesis of capuramycin-type antibiotics: identification of the A-102395 biosynthetic gene cluster, mechanism of self-resistance, and formation of uridine-5'-carboxamide.</title>
        <authorList>
            <person name="Cai W."/>
            <person name="Goswami A."/>
            <person name="Yang Z."/>
            <person name="Liu X."/>
            <person name="Green K.D."/>
            <person name="Barnard-Britson S."/>
            <person name="Baba S."/>
            <person name="Funabashi M."/>
            <person name="Nonaka K."/>
            <person name="Sunkara M."/>
            <person name="Morris A.J."/>
            <person name="Spork A.P."/>
            <person name="Ducho C."/>
            <person name="Garneau-Tsodikova S."/>
            <person name="Thorson J.S."/>
            <person name="Van Lanen S.G."/>
        </authorList>
    </citation>
    <scope>NUCLEOTIDE SEQUENCE</scope>
    <source>
        <strain evidence="8">SANK 60206</strain>
    </source>
</reference>
<dbReference type="CDD" id="cd00567">
    <property type="entry name" value="ACAD"/>
    <property type="match status" value="1"/>
</dbReference>
<evidence type="ECO:0000256" key="3">
    <source>
        <dbReference type="ARBA" id="ARBA00022630"/>
    </source>
</evidence>
<evidence type="ECO:0000256" key="5">
    <source>
        <dbReference type="RuleBase" id="RU362125"/>
    </source>
</evidence>
<dbReference type="Pfam" id="PF02770">
    <property type="entry name" value="Acyl-CoA_dh_M"/>
    <property type="match status" value="1"/>
</dbReference>
<accession>A0A0E3USN5</accession>
<dbReference type="GO" id="GO:0003995">
    <property type="term" value="F:acyl-CoA dehydrogenase activity"/>
    <property type="evidence" value="ECO:0007669"/>
    <property type="project" value="TreeGrafter"/>
</dbReference>
<feature type="domain" description="Acyl-CoA oxidase/dehydrogenase middle" evidence="7">
    <location>
        <begin position="129"/>
        <end position="221"/>
    </location>
</feature>
<dbReference type="InterPro" id="IPR037069">
    <property type="entry name" value="AcylCoA_DH/ox_N_sf"/>
</dbReference>
<dbReference type="EMBL" id="KP995196">
    <property type="protein sequence ID" value="AKC92665.1"/>
    <property type="molecule type" value="Genomic_DNA"/>
</dbReference>
<comment type="similarity">
    <text evidence="2 5">Belongs to the acyl-CoA dehydrogenase family.</text>
</comment>
<dbReference type="PANTHER" id="PTHR43884:SF12">
    <property type="entry name" value="ISOVALERYL-COA DEHYDROGENASE, MITOCHONDRIAL-RELATED"/>
    <property type="match status" value="1"/>
</dbReference>
<keyword evidence="4 5" id="KW-0274">FAD</keyword>
<dbReference type="SUPFAM" id="SSF56645">
    <property type="entry name" value="Acyl-CoA dehydrogenase NM domain-like"/>
    <property type="match status" value="1"/>
</dbReference>
<feature type="domain" description="Acyl-CoA dehydrogenase/oxidase C-terminal" evidence="6">
    <location>
        <begin position="283"/>
        <end position="369"/>
    </location>
</feature>
<evidence type="ECO:0000259" key="7">
    <source>
        <dbReference type="Pfam" id="PF02770"/>
    </source>
</evidence>
<dbReference type="InterPro" id="IPR006091">
    <property type="entry name" value="Acyl-CoA_Oxase/DH_mid-dom"/>
</dbReference>
<name>A0A0E3USN5_9PSEU</name>
<proteinExistence type="inferred from homology"/>
<evidence type="ECO:0000313" key="8">
    <source>
        <dbReference type="EMBL" id="AKC92665.1"/>
    </source>
</evidence>
<dbReference type="Gene3D" id="2.40.110.10">
    <property type="entry name" value="Butyryl-CoA Dehydrogenase, subunit A, domain 2"/>
    <property type="match status" value="1"/>
</dbReference>
<dbReference type="InterPro" id="IPR009100">
    <property type="entry name" value="AcylCoA_DH/oxidase_NM_dom_sf"/>
</dbReference>
<sequence length="381" mass="41287">MPELTTELRQLRELGREIGVELRSFALALDADPLDRTPLEASSALELLRAIATPSRFRDHDVPPFTRLYTESCLARTVTNVELARGDAGVMNACATPGLAGLTVDVLGSEAQQELFYGELAGNRLGSFFGMTEPMHGTDATAMRTRLDADPCTSLRLRGVKHYVANATRGGIGVVFARTGANTLSIRAVLLHRDAPGFACRTLDMLGLRGACIGEMSFDAVPIERDLVLGNHLPASRRGIWGVSRTFNVMRLQIAAQAVGVALAIRDYVCAERPGWDGHELVSARLDAARELVYDCAIEVDQHPDNRQAPSIGKAHTTTLAVEVSRWAESVLGPGCLLANPLLEKWCRDVYAFEFMDGTSNFLRLTIAADEAGRPAEASGR</sequence>
<dbReference type="Gene3D" id="1.10.540.10">
    <property type="entry name" value="Acyl-CoA dehydrogenase/oxidase, N-terminal domain"/>
    <property type="match status" value="1"/>
</dbReference>
<dbReference type="InterPro" id="IPR009075">
    <property type="entry name" value="AcylCo_DH/oxidase_C"/>
</dbReference>
<dbReference type="AlphaFoldDB" id="A0A0E3USN5"/>
<dbReference type="SUPFAM" id="SSF47203">
    <property type="entry name" value="Acyl-CoA dehydrogenase C-terminal domain-like"/>
    <property type="match status" value="1"/>
</dbReference>
<evidence type="ECO:0000256" key="2">
    <source>
        <dbReference type="ARBA" id="ARBA00009347"/>
    </source>
</evidence>
<evidence type="ECO:0000256" key="4">
    <source>
        <dbReference type="ARBA" id="ARBA00022827"/>
    </source>
</evidence>